<dbReference type="SUPFAM" id="SSF81301">
    <property type="entry name" value="Nucleotidyltransferase"/>
    <property type="match status" value="1"/>
</dbReference>
<gene>
    <name evidence="8" type="ORF">PHLGIDRAFT_20450</name>
</gene>
<feature type="region of interest" description="Disordered" evidence="5">
    <location>
        <begin position="394"/>
        <end position="488"/>
    </location>
</feature>
<feature type="compositionally biased region" description="Basic and acidic residues" evidence="5">
    <location>
        <begin position="408"/>
        <end position="424"/>
    </location>
</feature>
<sequence>MILPPSLPAKPSFLNADVSEAQLPPKPRTGKARAKGVERKDEPEGIWHTPWMDALPMTKYENKEQRLHDEIVAFIQYVQPTSEETSAREKVVKRLTDLIQRRFADCEVKIFGSVAQGLSLPGGDVDITIRTTQVHGDHHRTKCLFQLSRILRDSSFSDKPFVVANAKVPILMFETRRPLGQMKFDININADDGCSMIPLIKTYLDTMPALRPLLLLVKAFLARRGLNSAAASGLGSYASTLLIISFLQLRPGDRPKEAYDSPMESESLGLLMMDFMEYYADKFPYETSYISVVHGQLLPKASKGWLREKQPDALSIESIVDTGKDVGRACGKIGQIRTAFREASATLKAYPLSVETGSILGSIVGISDLTIEYRKRTSALIQSGDLDRAIADVTLPPSWNDPPPLRHNPRDGRPPRDTYQRDRYPPPSSGRRREDYPPRDRYRSYPDNRSYPDMAPQFRQQPYVNDHRPHSDYQHYSHQPYRRPHCPW</sequence>
<name>A0A0C3S0I2_PHLG1</name>
<feature type="domain" description="PAP-associated" evidence="6">
    <location>
        <begin position="267"/>
        <end position="317"/>
    </location>
</feature>
<dbReference type="Gene3D" id="3.30.460.10">
    <property type="entry name" value="Beta Polymerase, domain 2"/>
    <property type="match status" value="1"/>
</dbReference>
<dbReference type="EMBL" id="KN840671">
    <property type="protein sequence ID" value="KIP02492.1"/>
    <property type="molecule type" value="Genomic_DNA"/>
</dbReference>
<dbReference type="Pfam" id="PF03828">
    <property type="entry name" value="PAP_assoc"/>
    <property type="match status" value="1"/>
</dbReference>
<dbReference type="Pfam" id="PF22600">
    <property type="entry name" value="MTPAP-like_central"/>
    <property type="match status" value="1"/>
</dbReference>
<evidence type="ECO:0000256" key="4">
    <source>
        <dbReference type="ARBA" id="ARBA00022842"/>
    </source>
</evidence>
<dbReference type="PANTHER" id="PTHR23092:SF15">
    <property type="entry name" value="INACTIVE NON-CANONICAL POLY(A) RNA POLYMERASE PROTEIN TRF4-2-RELATED"/>
    <property type="match status" value="1"/>
</dbReference>
<evidence type="ECO:0000313" key="9">
    <source>
        <dbReference type="Proteomes" id="UP000053257"/>
    </source>
</evidence>
<proteinExistence type="inferred from homology"/>
<dbReference type="STRING" id="745531.A0A0C3S0I2"/>
<dbReference type="GO" id="GO:0031123">
    <property type="term" value="P:RNA 3'-end processing"/>
    <property type="evidence" value="ECO:0007669"/>
    <property type="project" value="TreeGrafter"/>
</dbReference>
<feature type="compositionally biased region" description="Basic and acidic residues" evidence="5">
    <location>
        <begin position="431"/>
        <end position="446"/>
    </location>
</feature>
<reference evidence="8 9" key="1">
    <citation type="journal article" date="2014" name="PLoS Genet.">
        <title>Analysis of the Phlebiopsis gigantea genome, transcriptome and secretome provides insight into its pioneer colonization strategies of wood.</title>
        <authorList>
            <person name="Hori C."/>
            <person name="Ishida T."/>
            <person name="Igarashi K."/>
            <person name="Samejima M."/>
            <person name="Suzuki H."/>
            <person name="Master E."/>
            <person name="Ferreira P."/>
            <person name="Ruiz-Duenas F.J."/>
            <person name="Held B."/>
            <person name="Canessa P."/>
            <person name="Larrondo L.F."/>
            <person name="Schmoll M."/>
            <person name="Druzhinina I.S."/>
            <person name="Kubicek C.P."/>
            <person name="Gaskell J.A."/>
            <person name="Kersten P."/>
            <person name="St John F."/>
            <person name="Glasner J."/>
            <person name="Sabat G."/>
            <person name="Splinter BonDurant S."/>
            <person name="Syed K."/>
            <person name="Yadav J."/>
            <person name="Mgbeahuruike A.C."/>
            <person name="Kovalchuk A."/>
            <person name="Asiegbu F.O."/>
            <person name="Lackner G."/>
            <person name="Hoffmeister D."/>
            <person name="Rencoret J."/>
            <person name="Gutierrez A."/>
            <person name="Sun H."/>
            <person name="Lindquist E."/>
            <person name="Barry K."/>
            <person name="Riley R."/>
            <person name="Grigoriev I.V."/>
            <person name="Henrissat B."/>
            <person name="Kues U."/>
            <person name="Berka R.M."/>
            <person name="Martinez A.T."/>
            <person name="Covert S.F."/>
            <person name="Blanchette R.A."/>
            <person name="Cullen D."/>
        </authorList>
    </citation>
    <scope>NUCLEOTIDE SEQUENCE [LARGE SCALE GENOMIC DNA]</scope>
    <source>
        <strain evidence="8 9">11061_1 CR5-6</strain>
    </source>
</reference>
<dbReference type="InterPro" id="IPR043519">
    <property type="entry name" value="NT_sf"/>
</dbReference>
<feature type="domain" description="Poly(A) RNA polymerase mitochondrial-like central palm" evidence="7">
    <location>
        <begin position="67"/>
        <end position="204"/>
    </location>
</feature>
<evidence type="ECO:0000256" key="1">
    <source>
        <dbReference type="ARBA" id="ARBA00008593"/>
    </source>
</evidence>
<dbReference type="OrthoDB" id="273917at2759"/>
<dbReference type="HOGENOM" id="CLU_043842_0_0_1"/>
<dbReference type="Gene3D" id="1.10.1410.10">
    <property type="match status" value="1"/>
</dbReference>
<feature type="region of interest" description="Disordered" evidence="5">
    <location>
        <begin position="1"/>
        <end position="42"/>
    </location>
</feature>
<dbReference type="SUPFAM" id="SSF81631">
    <property type="entry name" value="PAP/OAS1 substrate-binding domain"/>
    <property type="match status" value="1"/>
</dbReference>
<evidence type="ECO:0000313" key="8">
    <source>
        <dbReference type="EMBL" id="KIP02492.1"/>
    </source>
</evidence>
<keyword evidence="9" id="KW-1185">Reference proteome</keyword>
<dbReference type="InterPro" id="IPR045862">
    <property type="entry name" value="Trf4-like"/>
</dbReference>
<dbReference type="InterPro" id="IPR002058">
    <property type="entry name" value="PAP_assoc"/>
</dbReference>
<feature type="compositionally biased region" description="Basic and acidic residues" evidence="5">
    <location>
        <begin position="465"/>
        <end position="475"/>
    </location>
</feature>
<evidence type="ECO:0000256" key="3">
    <source>
        <dbReference type="ARBA" id="ARBA00022723"/>
    </source>
</evidence>
<accession>A0A0C3S0I2</accession>
<dbReference type="InterPro" id="IPR054708">
    <property type="entry name" value="MTPAP-like_central"/>
</dbReference>
<dbReference type="GO" id="GO:1990817">
    <property type="term" value="F:poly(A) RNA polymerase activity"/>
    <property type="evidence" value="ECO:0007669"/>
    <property type="project" value="UniProtKB-EC"/>
</dbReference>
<dbReference type="GO" id="GO:0010605">
    <property type="term" value="P:negative regulation of macromolecule metabolic process"/>
    <property type="evidence" value="ECO:0007669"/>
    <property type="project" value="UniProtKB-ARBA"/>
</dbReference>
<evidence type="ECO:0000259" key="7">
    <source>
        <dbReference type="Pfam" id="PF22600"/>
    </source>
</evidence>
<dbReference type="CDD" id="cd05402">
    <property type="entry name" value="NT_PAP_TUTase"/>
    <property type="match status" value="1"/>
</dbReference>
<dbReference type="GO" id="GO:0003729">
    <property type="term" value="F:mRNA binding"/>
    <property type="evidence" value="ECO:0007669"/>
    <property type="project" value="TreeGrafter"/>
</dbReference>
<dbReference type="GO" id="GO:0043634">
    <property type="term" value="P:polyadenylation-dependent ncRNA catabolic process"/>
    <property type="evidence" value="ECO:0007669"/>
    <property type="project" value="TreeGrafter"/>
</dbReference>
<dbReference type="GO" id="GO:0046872">
    <property type="term" value="F:metal ion binding"/>
    <property type="evidence" value="ECO:0007669"/>
    <property type="project" value="UniProtKB-KW"/>
</dbReference>
<evidence type="ECO:0000256" key="2">
    <source>
        <dbReference type="ARBA" id="ARBA00012388"/>
    </source>
</evidence>
<dbReference type="EC" id="2.7.7.19" evidence="2"/>
<dbReference type="Proteomes" id="UP000053257">
    <property type="component" value="Unassembled WGS sequence"/>
</dbReference>
<dbReference type="AlphaFoldDB" id="A0A0C3S0I2"/>
<keyword evidence="3" id="KW-0479">Metal-binding</keyword>
<comment type="similarity">
    <text evidence="1">Belongs to the DNA polymerase type-B-like family.</text>
</comment>
<dbReference type="PANTHER" id="PTHR23092">
    <property type="entry name" value="POLY(A) RNA POLYMERASE"/>
    <property type="match status" value="1"/>
</dbReference>
<organism evidence="8 9">
    <name type="scientific">Phlebiopsis gigantea (strain 11061_1 CR5-6)</name>
    <name type="common">White-rot fungus</name>
    <name type="synonym">Peniophora gigantea</name>
    <dbReference type="NCBI Taxonomy" id="745531"/>
    <lineage>
        <taxon>Eukaryota</taxon>
        <taxon>Fungi</taxon>
        <taxon>Dikarya</taxon>
        <taxon>Basidiomycota</taxon>
        <taxon>Agaricomycotina</taxon>
        <taxon>Agaricomycetes</taxon>
        <taxon>Polyporales</taxon>
        <taxon>Phanerochaetaceae</taxon>
        <taxon>Phlebiopsis</taxon>
    </lineage>
</organism>
<evidence type="ECO:0000256" key="5">
    <source>
        <dbReference type="SAM" id="MobiDB-lite"/>
    </source>
</evidence>
<evidence type="ECO:0000259" key="6">
    <source>
        <dbReference type="Pfam" id="PF03828"/>
    </source>
</evidence>
<protein>
    <recommendedName>
        <fullName evidence="2">polynucleotide adenylyltransferase</fullName>
        <ecNumber evidence="2">2.7.7.19</ecNumber>
    </recommendedName>
</protein>
<dbReference type="GO" id="GO:0005730">
    <property type="term" value="C:nucleolus"/>
    <property type="evidence" value="ECO:0007669"/>
    <property type="project" value="TreeGrafter"/>
</dbReference>
<keyword evidence="4" id="KW-0460">Magnesium</keyword>
<dbReference type="GO" id="GO:0031499">
    <property type="term" value="C:TRAMP complex"/>
    <property type="evidence" value="ECO:0007669"/>
    <property type="project" value="TreeGrafter"/>
</dbReference>